<dbReference type="EMBL" id="CP108318">
    <property type="protein sequence ID" value="WTW65693.1"/>
    <property type="molecule type" value="Genomic_DNA"/>
</dbReference>
<dbReference type="InterPro" id="IPR043504">
    <property type="entry name" value="Peptidase_S1_PA_chymotrypsin"/>
</dbReference>
<sequence>MRRNAHGGGRLRALFGVALGTALITVLTCTLTTCPASRDDEATTALASSARAAEPPAGPPGAAAAHHPGGSPVDPGVDGAGHHRLGSQRSPACAAEQLRPDPHDLRSACSYPAVGVFLRSGDKQSCTAAVVDSRHGDLLVTAAHCLPLDGASFAPGYHDGLTPQGEWPVLAALPDPRFAGAREGSENWLYDWAFVRVARVGGRSVQEAVGSPFRVPPHPELLPDDLGRVTLIGYPHDRPGQHTCTVGSRPAYSDFRQARCAGFSTGVSGSPWVASGPDGEGTVVGVLGGAERGGGFADDVSYTARFDAGLSSLFATAQGVGPRDSPLFP</sequence>
<dbReference type="SUPFAM" id="SSF50494">
    <property type="entry name" value="Trypsin-like serine proteases"/>
    <property type="match status" value="1"/>
</dbReference>
<organism evidence="2">
    <name type="scientific">Streptomyces sp. NBC_00003</name>
    <dbReference type="NCBI Taxonomy" id="2903608"/>
    <lineage>
        <taxon>Bacteria</taxon>
        <taxon>Bacillati</taxon>
        <taxon>Actinomycetota</taxon>
        <taxon>Actinomycetes</taxon>
        <taxon>Kitasatosporales</taxon>
        <taxon>Streptomycetaceae</taxon>
        <taxon>Streptomyces</taxon>
    </lineage>
</organism>
<feature type="region of interest" description="Disordered" evidence="1">
    <location>
        <begin position="42"/>
        <end position="93"/>
    </location>
</feature>
<protein>
    <recommendedName>
        <fullName evidence="3">Serine protease</fullName>
    </recommendedName>
</protein>
<dbReference type="Gene3D" id="2.40.10.10">
    <property type="entry name" value="Trypsin-like serine proteases"/>
    <property type="match status" value="2"/>
</dbReference>
<feature type="compositionally biased region" description="Low complexity" evidence="1">
    <location>
        <begin position="43"/>
        <end position="77"/>
    </location>
</feature>
<evidence type="ECO:0008006" key="3">
    <source>
        <dbReference type="Google" id="ProtNLM"/>
    </source>
</evidence>
<evidence type="ECO:0000313" key="2">
    <source>
        <dbReference type="EMBL" id="WTW65693.1"/>
    </source>
</evidence>
<dbReference type="AlphaFoldDB" id="A0AAU2VEL7"/>
<proteinExistence type="predicted"/>
<reference evidence="2" key="1">
    <citation type="submission" date="2022-10" db="EMBL/GenBank/DDBJ databases">
        <title>The complete genomes of actinobacterial strains from the NBC collection.</title>
        <authorList>
            <person name="Joergensen T.S."/>
            <person name="Alvarez Arevalo M."/>
            <person name="Sterndorff E.B."/>
            <person name="Faurdal D."/>
            <person name="Vuksanovic O."/>
            <person name="Mourched A.-S."/>
            <person name="Charusanti P."/>
            <person name="Shaw S."/>
            <person name="Blin K."/>
            <person name="Weber T."/>
        </authorList>
    </citation>
    <scope>NUCLEOTIDE SEQUENCE</scope>
    <source>
        <strain evidence="2">NBC_00003</strain>
    </source>
</reference>
<dbReference type="InterPro" id="IPR009003">
    <property type="entry name" value="Peptidase_S1_PA"/>
</dbReference>
<evidence type="ECO:0000256" key="1">
    <source>
        <dbReference type="SAM" id="MobiDB-lite"/>
    </source>
</evidence>
<accession>A0AAU2VEL7</accession>
<name>A0AAU2VEL7_9ACTN</name>
<gene>
    <name evidence="2" type="ORF">OG549_36465</name>
</gene>